<keyword evidence="2" id="KW-0472">Membrane</keyword>
<evidence type="ECO:0000256" key="1">
    <source>
        <dbReference type="SAM" id="MobiDB-lite"/>
    </source>
</evidence>
<keyword evidence="4" id="KW-1185">Reference proteome</keyword>
<keyword evidence="2" id="KW-1133">Transmembrane helix</keyword>
<gene>
    <name evidence="3" type="ORF">Pen02_11360</name>
</gene>
<dbReference type="RefSeq" id="WP_203864844.1">
    <property type="nucleotide sequence ID" value="NZ_BONW01000003.1"/>
</dbReference>
<comment type="caution">
    <text evidence="3">The sequence shown here is derived from an EMBL/GenBank/DDBJ whole genome shotgun (WGS) entry which is preliminary data.</text>
</comment>
<evidence type="ECO:0000313" key="3">
    <source>
        <dbReference type="EMBL" id="GIG86200.1"/>
    </source>
</evidence>
<feature type="region of interest" description="Disordered" evidence="1">
    <location>
        <begin position="1"/>
        <end position="116"/>
    </location>
</feature>
<evidence type="ECO:0000256" key="2">
    <source>
        <dbReference type="SAM" id="Phobius"/>
    </source>
</evidence>
<name>A0ABQ4DUS8_9ACTN</name>
<feature type="transmembrane region" description="Helical" evidence="2">
    <location>
        <begin position="129"/>
        <end position="151"/>
    </location>
</feature>
<organism evidence="3 4">
    <name type="scientific">Plantactinospora endophytica</name>
    <dbReference type="NCBI Taxonomy" id="673535"/>
    <lineage>
        <taxon>Bacteria</taxon>
        <taxon>Bacillati</taxon>
        <taxon>Actinomycetota</taxon>
        <taxon>Actinomycetes</taxon>
        <taxon>Micromonosporales</taxon>
        <taxon>Micromonosporaceae</taxon>
        <taxon>Plantactinospora</taxon>
    </lineage>
</organism>
<dbReference type="EMBL" id="BONW01000003">
    <property type="protein sequence ID" value="GIG86200.1"/>
    <property type="molecule type" value="Genomic_DNA"/>
</dbReference>
<reference evidence="3 4" key="1">
    <citation type="submission" date="2021-01" db="EMBL/GenBank/DDBJ databases">
        <title>Whole genome shotgun sequence of Plantactinospora endophytica NBRC 110450.</title>
        <authorList>
            <person name="Komaki H."/>
            <person name="Tamura T."/>
        </authorList>
    </citation>
    <scope>NUCLEOTIDE SEQUENCE [LARGE SCALE GENOMIC DNA]</scope>
    <source>
        <strain evidence="3 4">NBRC 110450</strain>
    </source>
</reference>
<accession>A0ABQ4DUS8</accession>
<protein>
    <submittedName>
        <fullName evidence="3">Uncharacterized protein</fullName>
    </submittedName>
</protein>
<evidence type="ECO:0000313" key="4">
    <source>
        <dbReference type="Proteomes" id="UP000646749"/>
    </source>
</evidence>
<sequence length="281" mass="29795">MAHPPPGPPTSGPPGQPFPPGGQPSPPGGPFPPSGGQPPIPPGGYPPPPGSPPPGGYPPPGQYPPGYPAPGQYPPPGGAYPAGPPGYPGTPQPGHPGAIPPGYPGAPGYPTPPGYPGLPAPKKRRAFPIVLTVVLVLVLLVCGGLFYASWWHPRQQAAENMQALEDFGVPKGFSSTEVEQPYENSNEVRTFYRLRCDKAVCPVDPVGSMHDWLTENRMTETSLQDVGKCLAEARAETKSCSFEWVADGKLIRVMAFWTLIPDGDPQDREWEVDVRLYTDAS</sequence>
<dbReference type="Proteomes" id="UP000646749">
    <property type="component" value="Unassembled WGS sequence"/>
</dbReference>
<keyword evidence="2" id="KW-0812">Transmembrane</keyword>
<proteinExistence type="predicted"/>